<dbReference type="PANTHER" id="PTHR46268">
    <property type="entry name" value="STRESS RESPONSE PROTEIN NHAX"/>
    <property type="match status" value="1"/>
</dbReference>
<comment type="similarity">
    <text evidence="1">Belongs to the universal stress protein A family.</text>
</comment>
<sequence>MFTDIVVGFDGSEPSQNALKLACDLAKKYDSKVHVSHTPKHETVAFALGAVAGYHAATTMPKPAEIKEAAEKVFATANAIAKEAGQDSIETHQGEGDPAHDMLDVANAVNADLIVTGRRGLGNMGAMMLGSTSAHVAHHAKCACLTVA</sequence>
<evidence type="ECO:0000313" key="3">
    <source>
        <dbReference type="EMBL" id="MBD3664458.1"/>
    </source>
</evidence>
<protein>
    <submittedName>
        <fullName evidence="3">Universal stress protein</fullName>
    </submittedName>
</protein>
<dbReference type="Pfam" id="PF00582">
    <property type="entry name" value="Usp"/>
    <property type="match status" value="1"/>
</dbReference>
<accession>A0A927D3K5</accession>
<keyword evidence="4" id="KW-1185">Reference proteome</keyword>
<dbReference type="PANTHER" id="PTHR46268:SF6">
    <property type="entry name" value="UNIVERSAL STRESS PROTEIN UP12"/>
    <property type="match status" value="1"/>
</dbReference>
<organism evidence="3 4">
    <name type="scientific">Sulfitobacter aestuariivivens</name>
    <dbReference type="NCBI Taxonomy" id="2766981"/>
    <lineage>
        <taxon>Bacteria</taxon>
        <taxon>Pseudomonadati</taxon>
        <taxon>Pseudomonadota</taxon>
        <taxon>Alphaproteobacteria</taxon>
        <taxon>Rhodobacterales</taxon>
        <taxon>Roseobacteraceae</taxon>
        <taxon>Sulfitobacter</taxon>
    </lineage>
</organism>
<dbReference type="RefSeq" id="WP_191075483.1">
    <property type="nucleotide sequence ID" value="NZ_JACTAG010000002.1"/>
</dbReference>
<dbReference type="EMBL" id="JACTAG010000002">
    <property type="protein sequence ID" value="MBD3664458.1"/>
    <property type="molecule type" value="Genomic_DNA"/>
</dbReference>
<evidence type="ECO:0000259" key="2">
    <source>
        <dbReference type="Pfam" id="PF00582"/>
    </source>
</evidence>
<gene>
    <name evidence="3" type="ORF">H9Q16_11030</name>
</gene>
<dbReference type="PRINTS" id="PR01438">
    <property type="entry name" value="UNVRSLSTRESS"/>
</dbReference>
<evidence type="ECO:0000313" key="4">
    <source>
        <dbReference type="Proteomes" id="UP000635142"/>
    </source>
</evidence>
<feature type="domain" description="UspA" evidence="2">
    <location>
        <begin position="1"/>
        <end position="147"/>
    </location>
</feature>
<dbReference type="SUPFAM" id="SSF52402">
    <property type="entry name" value="Adenine nucleotide alpha hydrolases-like"/>
    <property type="match status" value="1"/>
</dbReference>
<proteinExistence type="inferred from homology"/>
<evidence type="ECO:0000256" key="1">
    <source>
        <dbReference type="ARBA" id="ARBA00008791"/>
    </source>
</evidence>
<name>A0A927D3K5_9RHOB</name>
<dbReference type="InterPro" id="IPR006016">
    <property type="entry name" value="UspA"/>
</dbReference>
<comment type="caution">
    <text evidence="3">The sequence shown here is derived from an EMBL/GenBank/DDBJ whole genome shotgun (WGS) entry which is preliminary data.</text>
</comment>
<dbReference type="Proteomes" id="UP000635142">
    <property type="component" value="Unassembled WGS sequence"/>
</dbReference>
<dbReference type="InterPro" id="IPR014729">
    <property type="entry name" value="Rossmann-like_a/b/a_fold"/>
</dbReference>
<dbReference type="CDD" id="cd00293">
    <property type="entry name" value="USP-like"/>
    <property type="match status" value="1"/>
</dbReference>
<dbReference type="Gene3D" id="3.40.50.620">
    <property type="entry name" value="HUPs"/>
    <property type="match status" value="1"/>
</dbReference>
<dbReference type="AlphaFoldDB" id="A0A927D3K5"/>
<dbReference type="InterPro" id="IPR006015">
    <property type="entry name" value="Universal_stress_UspA"/>
</dbReference>
<reference evidence="3" key="1">
    <citation type="submission" date="2020-08" db="EMBL/GenBank/DDBJ databases">
        <title>Sulfitobacter aestuariivivens sp. nov., isolated from a tidal flat.</title>
        <authorList>
            <person name="Park S."/>
            <person name="Yoon J.-H."/>
        </authorList>
    </citation>
    <scope>NUCLEOTIDE SEQUENCE</scope>
    <source>
        <strain evidence="3">TSTF-M16</strain>
    </source>
</reference>